<evidence type="ECO:0000256" key="1">
    <source>
        <dbReference type="ARBA" id="ARBA00001933"/>
    </source>
</evidence>
<evidence type="ECO:0000256" key="5">
    <source>
        <dbReference type="ARBA" id="ARBA00022576"/>
    </source>
</evidence>
<evidence type="ECO:0000313" key="13">
    <source>
        <dbReference type="Proteomes" id="UP000266234"/>
    </source>
</evidence>
<proteinExistence type="inferred from homology"/>
<dbReference type="InterPro" id="IPR015424">
    <property type="entry name" value="PyrdxlP-dep_Trfase"/>
</dbReference>
<dbReference type="Pfam" id="PF01619">
    <property type="entry name" value="Pro_dh"/>
    <property type="match status" value="1"/>
</dbReference>
<dbReference type="InterPro" id="IPR004838">
    <property type="entry name" value="NHTrfase_class1_PyrdxlP-BS"/>
</dbReference>
<dbReference type="Gene3D" id="3.20.20.220">
    <property type="match status" value="1"/>
</dbReference>
<evidence type="ECO:0000256" key="8">
    <source>
        <dbReference type="ARBA" id="ARBA00023002"/>
    </source>
</evidence>
<keyword evidence="5" id="KW-0032">Aminotransferase</keyword>
<dbReference type="PANTHER" id="PTHR11879:SF55">
    <property type="entry name" value="GLUTAMATE OXALOACETATE TRANSAMINASE 1, ISOFORM B"/>
    <property type="match status" value="1"/>
</dbReference>
<comment type="caution">
    <text evidence="12">The sequence shown here is derived from an EMBL/GenBank/DDBJ whole genome shotgun (WGS) entry which is preliminary data.</text>
</comment>
<evidence type="ECO:0000259" key="10">
    <source>
        <dbReference type="Pfam" id="PF00155"/>
    </source>
</evidence>
<dbReference type="PANTHER" id="PTHR11879">
    <property type="entry name" value="ASPARTATE AMINOTRANSFERASE"/>
    <property type="match status" value="1"/>
</dbReference>
<dbReference type="PRINTS" id="PR00799">
    <property type="entry name" value="TRANSAMINASE"/>
</dbReference>
<accession>A0A395SL89</accession>
<organism evidence="12 13">
    <name type="scientific">Fusarium longipes</name>
    <dbReference type="NCBI Taxonomy" id="694270"/>
    <lineage>
        <taxon>Eukaryota</taxon>
        <taxon>Fungi</taxon>
        <taxon>Dikarya</taxon>
        <taxon>Ascomycota</taxon>
        <taxon>Pezizomycotina</taxon>
        <taxon>Sordariomycetes</taxon>
        <taxon>Hypocreomycetidae</taxon>
        <taxon>Hypocreales</taxon>
        <taxon>Nectriaceae</taxon>
        <taxon>Fusarium</taxon>
    </lineage>
</organism>
<dbReference type="Gene3D" id="3.90.1150.10">
    <property type="entry name" value="Aspartate Aminotransferase, domain 1"/>
    <property type="match status" value="1"/>
</dbReference>
<evidence type="ECO:0000256" key="7">
    <source>
        <dbReference type="ARBA" id="ARBA00022898"/>
    </source>
</evidence>
<evidence type="ECO:0000256" key="2">
    <source>
        <dbReference type="ARBA" id="ARBA00007441"/>
    </source>
</evidence>
<comment type="subunit">
    <text evidence="3">Homodimer.</text>
</comment>
<dbReference type="GO" id="GO:0006532">
    <property type="term" value="P:aspartate biosynthetic process"/>
    <property type="evidence" value="ECO:0007669"/>
    <property type="project" value="TreeGrafter"/>
</dbReference>
<reference evidence="12 13" key="1">
    <citation type="journal article" date="2018" name="PLoS Pathog.">
        <title>Evolution of structural diversity of trichothecenes, a family of toxins produced by plant pathogenic and entomopathogenic fungi.</title>
        <authorList>
            <person name="Proctor R.H."/>
            <person name="McCormick S.P."/>
            <person name="Kim H.S."/>
            <person name="Cardoza R.E."/>
            <person name="Stanley A.M."/>
            <person name="Lindo L."/>
            <person name="Kelly A."/>
            <person name="Brown D.W."/>
            <person name="Lee T."/>
            <person name="Vaughan M.M."/>
            <person name="Alexander N.J."/>
            <person name="Busman M."/>
            <person name="Gutierrez S."/>
        </authorList>
    </citation>
    <scope>NUCLEOTIDE SEQUENCE [LARGE SCALE GENOMIC DNA]</scope>
    <source>
        <strain evidence="12 13">NRRL 20695</strain>
    </source>
</reference>
<dbReference type="CDD" id="cd00609">
    <property type="entry name" value="AAT_like"/>
    <property type="match status" value="1"/>
</dbReference>
<comment type="similarity">
    <text evidence="2">Belongs to the class-I pyridoxal-phosphate-dependent aminotransferase family.</text>
</comment>
<evidence type="ECO:0000256" key="6">
    <source>
        <dbReference type="ARBA" id="ARBA00022679"/>
    </source>
</evidence>
<evidence type="ECO:0000313" key="12">
    <source>
        <dbReference type="EMBL" id="RGP73198.1"/>
    </source>
</evidence>
<protein>
    <recommendedName>
        <fullName evidence="4">aspartate transaminase</fullName>
        <ecNumber evidence="4">2.6.1.1</ecNumber>
    </recommendedName>
    <alternativeName>
        <fullName evidence="9">Transaminase A</fullName>
    </alternativeName>
</protein>
<keyword evidence="6" id="KW-0808">Transferase</keyword>
<dbReference type="STRING" id="694270.A0A395SL89"/>
<sequence>MSAYKHSAFDTAVFVPPDPIFEVTKRFNADQNPQKVNLGQGTYRDGNAKPWVLPSVREAEKSIVDAGHEYLPIEGLQSFRDEASRLLFHDTSAYKENRIATCQSISGTGSLLLAGLVLRKGHSGIENIIITDPTWSNHELLFGEIGYHVVKAPYYKNQTFDFDGYLNTLKTADKRSAVVLHACAHNPTGCDPTREQWKQIATVIKDNGIFPIIDSAYLGFNSGNYEEDAWAVKYLIDKLGLEAAVCLSFAKNMGLYGERVGLTAIITKTEERKTTVFSLLQQCQRQTVSNPPVHGARIAAAVLANPDTSKQWRQDLLTMSLRIKSMRQRLFDELLRIETPGDWSHIVNQTGMFGYTGISKPQIEALEEKHHIYMADTSRISLAGLNEHNVEYVAKALDEVSSGLTSQLIVSRSSSFITPDMTFVLSGKITNRSRAARNLTFTIRASGATFRRDSIVPLLRYTSSTATTNATAALEATRTNTPLAKGADSPLAELPPLVLYRSLFVNAISSRPWLLIPSLHLLQRLSHAGNPYLFNVSRNPLLRSILKHTFYKQFCAGETGAETQATMKALQDMGFKGTILTFAKETVFDSKTGTQQGHGIEASTKSESQWCKNIEAWRDGTLKTVELLREGDQLATKLTGAGPDVCEALHNDSQLPKQFVDACYEISQKVKDRGAYILIDAESQHYQWGIFRLGMELQEKFNTDGNVVLYNSYQAYLKSTQDTLKNHLQIASDKGFTLGIKVVRGAYMSSDPRSLIHDTKQDTDDNYNQIAQGILRRDFLGFGGSSAKPFPSAQLLLASHNKESLVKAHELHQERTKANLPTVPVKFAQLHGMSDEVSFGLLQLKDDKGVSPEVYKCTTWGTLGECMAYLTRRAIENRDAASRTLDEYTALKNEAWRRLAFWR</sequence>
<evidence type="ECO:0000259" key="11">
    <source>
        <dbReference type="Pfam" id="PF01619"/>
    </source>
</evidence>
<dbReference type="GO" id="GO:0005829">
    <property type="term" value="C:cytosol"/>
    <property type="evidence" value="ECO:0007669"/>
    <property type="project" value="TreeGrafter"/>
</dbReference>
<dbReference type="InterPro" id="IPR029041">
    <property type="entry name" value="FAD-linked_oxidoreductase-like"/>
</dbReference>
<dbReference type="Gene3D" id="3.40.640.10">
    <property type="entry name" value="Type I PLP-dependent aspartate aminotransferase-like (Major domain)"/>
    <property type="match status" value="1"/>
</dbReference>
<keyword evidence="8" id="KW-0560">Oxidoreductase</keyword>
<dbReference type="Pfam" id="PF00155">
    <property type="entry name" value="Aminotran_1_2"/>
    <property type="match status" value="1"/>
</dbReference>
<dbReference type="InterPro" id="IPR015422">
    <property type="entry name" value="PyrdxlP-dep_Trfase_small"/>
</dbReference>
<dbReference type="InterPro" id="IPR004839">
    <property type="entry name" value="Aminotransferase_I/II_large"/>
</dbReference>
<dbReference type="NCBIfam" id="NF006719">
    <property type="entry name" value="PRK09257.1"/>
    <property type="match status" value="1"/>
</dbReference>
<evidence type="ECO:0000256" key="4">
    <source>
        <dbReference type="ARBA" id="ARBA00012753"/>
    </source>
</evidence>
<dbReference type="Proteomes" id="UP000266234">
    <property type="component" value="Unassembled WGS sequence"/>
</dbReference>
<dbReference type="OrthoDB" id="5464at2759"/>
<dbReference type="PROSITE" id="PS00105">
    <property type="entry name" value="AA_TRANSFER_CLASS_1"/>
    <property type="match status" value="1"/>
</dbReference>
<dbReference type="GO" id="GO:0030170">
    <property type="term" value="F:pyridoxal phosphate binding"/>
    <property type="evidence" value="ECO:0007669"/>
    <property type="project" value="InterPro"/>
</dbReference>
<evidence type="ECO:0000256" key="3">
    <source>
        <dbReference type="ARBA" id="ARBA00011738"/>
    </source>
</evidence>
<evidence type="ECO:0000256" key="9">
    <source>
        <dbReference type="ARBA" id="ARBA00030923"/>
    </source>
</evidence>
<dbReference type="GO" id="GO:0004069">
    <property type="term" value="F:L-aspartate:2-oxoglutarate aminotransferase activity"/>
    <property type="evidence" value="ECO:0007669"/>
    <property type="project" value="UniProtKB-EC"/>
</dbReference>
<feature type="domain" description="Aminotransferase class I/classII large" evidence="10">
    <location>
        <begin position="34"/>
        <end position="397"/>
    </location>
</feature>
<keyword evidence="13" id="KW-1185">Reference proteome</keyword>
<dbReference type="InterPro" id="IPR015421">
    <property type="entry name" value="PyrdxlP-dep_Trfase_major"/>
</dbReference>
<dbReference type="EC" id="2.6.1.1" evidence="4"/>
<comment type="cofactor">
    <cofactor evidence="1">
        <name>pyridoxal 5'-phosphate</name>
        <dbReference type="ChEBI" id="CHEBI:597326"/>
    </cofactor>
</comment>
<feature type="domain" description="Proline dehydrogenase" evidence="11">
    <location>
        <begin position="565"/>
        <end position="884"/>
    </location>
</feature>
<name>A0A395SL89_9HYPO</name>
<gene>
    <name evidence="12" type="ORF">FLONG3_6514</name>
</gene>
<dbReference type="InterPro" id="IPR002872">
    <property type="entry name" value="Proline_DH_dom"/>
</dbReference>
<dbReference type="InterPro" id="IPR000796">
    <property type="entry name" value="Asp_trans"/>
</dbReference>
<dbReference type="FunFam" id="3.90.1150.10:FF:000001">
    <property type="entry name" value="Aspartate aminotransferase"/>
    <property type="match status" value="1"/>
</dbReference>
<keyword evidence="7" id="KW-0663">Pyridoxal phosphate</keyword>
<dbReference type="SUPFAM" id="SSF51730">
    <property type="entry name" value="FAD-linked oxidoreductase"/>
    <property type="match status" value="1"/>
</dbReference>
<dbReference type="EMBL" id="PXOG01000144">
    <property type="protein sequence ID" value="RGP73198.1"/>
    <property type="molecule type" value="Genomic_DNA"/>
</dbReference>
<dbReference type="AlphaFoldDB" id="A0A395SL89"/>
<dbReference type="SUPFAM" id="SSF53383">
    <property type="entry name" value="PLP-dependent transferases"/>
    <property type="match status" value="1"/>
</dbReference>
<dbReference type="GO" id="GO:0016491">
    <property type="term" value="F:oxidoreductase activity"/>
    <property type="evidence" value="ECO:0007669"/>
    <property type="project" value="UniProtKB-KW"/>
</dbReference>